<sequence length="90" mass="10655">MNKIRASLHSKVHTWIDTVGFRLNRSDVNSKKNTTTKHYFFKTFNFIEELNNEAPEKAKFLCFDTYGEKMKVRSLLDLQCAFFENLSELK</sequence>
<reference evidence="1" key="1">
    <citation type="submission" date="2020-01" db="EMBL/GenBank/DDBJ databases">
        <authorList>
            <person name="Seo Y.L."/>
        </authorList>
    </citation>
    <scope>NUCLEOTIDE SEQUENCE</scope>
    <source>
        <strain evidence="1">R11</strain>
    </source>
</reference>
<evidence type="ECO:0000313" key="2">
    <source>
        <dbReference type="Proteomes" id="UP000638732"/>
    </source>
</evidence>
<comment type="caution">
    <text evidence="1">The sequence shown here is derived from an EMBL/GenBank/DDBJ whole genome shotgun (WGS) entry which is preliminary data.</text>
</comment>
<gene>
    <name evidence="1" type="ORF">GSY63_08040</name>
</gene>
<organism evidence="1 2">
    <name type="scientific">Mucilaginibacter agri</name>
    <dbReference type="NCBI Taxonomy" id="2695265"/>
    <lineage>
        <taxon>Bacteria</taxon>
        <taxon>Pseudomonadati</taxon>
        <taxon>Bacteroidota</taxon>
        <taxon>Sphingobacteriia</taxon>
        <taxon>Sphingobacteriales</taxon>
        <taxon>Sphingobacteriaceae</taxon>
        <taxon>Mucilaginibacter</taxon>
    </lineage>
</organism>
<accession>A0A965ZEL3</accession>
<dbReference type="RefSeq" id="WP_166585286.1">
    <property type="nucleotide sequence ID" value="NZ_WWEO01000041.1"/>
</dbReference>
<dbReference type="Proteomes" id="UP000638732">
    <property type="component" value="Unassembled WGS sequence"/>
</dbReference>
<dbReference type="AlphaFoldDB" id="A0A965ZEL3"/>
<keyword evidence="2" id="KW-1185">Reference proteome</keyword>
<reference evidence="1" key="2">
    <citation type="submission" date="2020-10" db="EMBL/GenBank/DDBJ databases">
        <title>Mucilaginibacter sp. nov., isolated from soil.</title>
        <authorList>
            <person name="Jeon C.O."/>
        </authorList>
    </citation>
    <scope>NUCLEOTIDE SEQUENCE</scope>
    <source>
        <strain evidence="1">R11</strain>
    </source>
</reference>
<evidence type="ECO:0000313" key="1">
    <source>
        <dbReference type="EMBL" id="NCD69305.1"/>
    </source>
</evidence>
<proteinExistence type="predicted"/>
<protein>
    <submittedName>
        <fullName evidence="1">Uncharacterized protein</fullName>
    </submittedName>
</protein>
<dbReference type="EMBL" id="WWEO01000041">
    <property type="protein sequence ID" value="NCD69305.1"/>
    <property type="molecule type" value="Genomic_DNA"/>
</dbReference>
<name>A0A965ZEL3_9SPHI</name>